<comment type="subcellular location">
    <subcellularLocation>
        <location evidence="1">Cell membrane</location>
        <topology evidence="1">Multi-pass membrane protein</topology>
    </subcellularLocation>
    <subcellularLocation>
        <location evidence="7">Membrane</location>
        <topology evidence="7">Multi-pass membrane protein</topology>
    </subcellularLocation>
</comment>
<feature type="transmembrane region" description="Helical" evidence="7">
    <location>
        <begin position="98"/>
        <end position="120"/>
    </location>
</feature>
<feature type="compositionally biased region" description="Basic and acidic residues" evidence="8">
    <location>
        <begin position="15"/>
        <end position="27"/>
    </location>
</feature>
<keyword evidence="10" id="KW-1185">Reference proteome</keyword>
<dbReference type="AlphaFoldDB" id="A0AAV2S1Q8"/>
<evidence type="ECO:0000256" key="7">
    <source>
        <dbReference type="RuleBase" id="RU910716"/>
    </source>
</evidence>
<feature type="transmembrane region" description="Helical" evidence="7">
    <location>
        <begin position="48"/>
        <end position="67"/>
    </location>
</feature>
<dbReference type="InterPro" id="IPR018629">
    <property type="entry name" value="XK-rel"/>
</dbReference>
<dbReference type="EMBL" id="CAXKWB010036702">
    <property type="protein sequence ID" value="CAL4148899.1"/>
    <property type="molecule type" value="Genomic_DNA"/>
</dbReference>
<protein>
    <recommendedName>
        <fullName evidence="7">XK-related protein</fullName>
    </recommendedName>
</protein>
<dbReference type="InterPro" id="IPR050895">
    <property type="entry name" value="XK-related_scramblase"/>
</dbReference>
<evidence type="ECO:0000256" key="6">
    <source>
        <dbReference type="ARBA" id="ARBA00023136"/>
    </source>
</evidence>
<evidence type="ECO:0000313" key="10">
    <source>
        <dbReference type="Proteomes" id="UP001497623"/>
    </source>
</evidence>
<comment type="caution">
    <text evidence="9">The sequence shown here is derived from an EMBL/GenBank/DDBJ whole genome shotgun (WGS) entry which is preliminary data.</text>
</comment>
<gene>
    <name evidence="9" type="ORF">MNOR_LOCUS30304</name>
</gene>
<proteinExistence type="inferred from homology"/>
<name>A0AAV2S1Q8_MEGNR</name>
<reference evidence="9 10" key="1">
    <citation type="submission" date="2024-05" db="EMBL/GenBank/DDBJ databases">
        <authorList>
            <person name="Wallberg A."/>
        </authorList>
    </citation>
    <scope>NUCLEOTIDE SEQUENCE [LARGE SCALE GENOMIC DNA]</scope>
</reference>
<comment type="similarity">
    <text evidence="2 7">Belongs to the XK family.</text>
</comment>
<keyword evidence="3" id="KW-1003">Cell membrane</keyword>
<feature type="region of interest" description="Disordered" evidence="8">
    <location>
        <begin position="1"/>
        <end position="40"/>
    </location>
</feature>
<dbReference type="PANTHER" id="PTHR16024:SF10">
    <property type="entry name" value="XK-RELATED PROTEIN"/>
    <property type="match status" value="1"/>
</dbReference>
<comment type="caution">
    <text evidence="7">Lacks conserved residue(s) required for the propagation of feature annotation.</text>
</comment>
<keyword evidence="4 7" id="KW-0812">Transmembrane</keyword>
<dbReference type="Proteomes" id="UP001497623">
    <property type="component" value="Unassembled WGS sequence"/>
</dbReference>
<organism evidence="9 10">
    <name type="scientific">Meganyctiphanes norvegica</name>
    <name type="common">Northern krill</name>
    <name type="synonym">Thysanopoda norvegica</name>
    <dbReference type="NCBI Taxonomy" id="48144"/>
    <lineage>
        <taxon>Eukaryota</taxon>
        <taxon>Metazoa</taxon>
        <taxon>Ecdysozoa</taxon>
        <taxon>Arthropoda</taxon>
        <taxon>Crustacea</taxon>
        <taxon>Multicrustacea</taxon>
        <taxon>Malacostraca</taxon>
        <taxon>Eumalacostraca</taxon>
        <taxon>Eucarida</taxon>
        <taxon>Euphausiacea</taxon>
        <taxon>Euphausiidae</taxon>
        <taxon>Meganyctiphanes</taxon>
    </lineage>
</organism>
<dbReference type="GO" id="GO:0070782">
    <property type="term" value="P:phosphatidylserine exposure on apoptotic cell surface"/>
    <property type="evidence" value="ECO:0007669"/>
    <property type="project" value="TreeGrafter"/>
</dbReference>
<evidence type="ECO:0000256" key="3">
    <source>
        <dbReference type="ARBA" id="ARBA00022475"/>
    </source>
</evidence>
<evidence type="ECO:0000256" key="2">
    <source>
        <dbReference type="ARBA" id="ARBA00008789"/>
    </source>
</evidence>
<keyword evidence="6 7" id="KW-0472">Membrane</keyword>
<evidence type="ECO:0000256" key="4">
    <source>
        <dbReference type="ARBA" id="ARBA00022692"/>
    </source>
</evidence>
<keyword evidence="5 7" id="KW-1133">Transmembrane helix</keyword>
<evidence type="ECO:0000256" key="5">
    <source>
        <dbReference type="ARBA" id="ARBA00022989"/>
    </source>
</evidence>
<evidence type="ECO:0000256" key="1">
    <source>
        <dbReference type="ARBA" id="ARBA00004651"/>
    </source>
</evidence>
<feature type="non-terminal residue" evidence="9">
    <location>
        <position position="217"/>
    </location>
</feature>
<accession>A0AAV2S1Q8</accession>
<dbReference type="GO" id="GO:0005886">
    <property type="term" value="C:plasma membrane"/>
    <property type="evidence" value="ECO:0007669"/>
    <property type="project" value="UniProtKB-SubCell"/>
</dbReference>
<evidence type="ECO:0000256" key="8">
    <source>
        <dbReference type="SAM" id="MobiDB-lite"/>
    </source>
</evidence>
<dbReference type="PANTHER" id="PTHR16024">
    <property type="entry name" value="XK-RELATED PROTEIN"/>
    <property type="match status" value="1"/>
</dbReference>
<dbReference type="Pfam" id="PF09815">
    <property type="entry name" value="XK-related"/>
    <property type="match status" value="1"/>
</dbReference>
<dbReference type="GO" id="GO:0043652">
    <property type="term" value="P:engulfment of apoptotic cell"/>
    <property type="evidence" value="ECO:0007669"/>
    <property type="project" value="TreeGrafter"/>
</dbReference>
<evidence type="ECO:0000313" key="9">
    <source>
        <dbReference type="EMBL" id="CAL4148899.1"/>
    </source>
</evidence>
<sequence>MATRRSLSCPEEGTESERLRSSDDEPKNTPSALVNGAGDADDSAGNTGSSACCCALGLTFGIFLKYVIGRSFGLFLYSLDIFTDVMAALGDFNNGDLVFAGLTIGFIFVPGVLFSLYSCLNVRLNNTGLLRFAKRVGWIVAAPFLPLWPIARDLHQIYHGVMATLGCSRPYHLECLNKPSQAYLQKFLEAFTEAAPQVLFRLYRIAIRRKQFPFSDL</sequence>
<dbReference type="GO" id="GO:1902742">
    <property type="term" value="P:apoptotic process involved in development"/>
    <property type="evidence" value="ECO:0007669"/>
    <property type="project" value="TreeGrafter"/>
</dbReference>